<accession>A0A285TXD9</accession>
<reference evidence="2 3" key="1">
    <citation type="submission" date="2017-08" db="EMBL/GenBank/DDBJ databases">
        <authorList>
            <person name="de Groot N.N."/>
        </authorList>
    </citation>
    <scope>NUCLEOTIDE SEQUENCE [LARGE SCALE GENOMIC DNA]</scope>
    <source>
        <strain evidence="2 3">USBA 78</strain>
    </source>
</reference>
<dbReference type="EMBL" id="OBMM01000009">
    <property type="protein sequence ID" value="SOC30358.1"/>
    <property type="molecule type" value="Genomic_DNA"/>
</dbReference>
<gene>
    <name evidence="2" type="ORF">SAMN05428964_10918</name>
</gene>
<feature type="compositionally biased region" description="Acidic residues" evidence="1">
    <location>
        <begin position="121"/>
        <end position="130"/>
    </location>
</feature>
<dbReference type="AlphaFoldDB" id="A0A285TXD9"/>
<feature type="compositionally biased region" description="Polar residues" evidence="1">
    <location>
        <begin position="111"/>
        <end position="120"/>
    </location>
</feature>
<evidence type="ECO:0000256" key="1">
    <source>
        <dbReference type="SAM" id="MobiDB-lite"/>
    </source>
</evidence>
<proteinExistence type="predicted"/>
<sequence>MTTPKVLFESEISDWRMAEGETDGLTDTQKKPWPMKITEGGYGGLMLEFTAPDGTSRSVAVEIDQGNLKMVVFRDREEFDAIVTVQNDGIHVQPNQRLAPSYLFNEDGVSDASSAPTPSYSEDDATPAPR</sequence>
<organism evidence="2 3">
    <name type="scientific">Thalassospira xiamenensis</name>
    <dbReference type="NCBI Taxonomy" id="220697"/>
    <lineage>
        <taxon>Bacteria</taxon>
        <taxon>Pseudomonadati</taxon>
        <taxon>Pseudomonadota</taxon>
        <taxon>Alphaproteobacteria</taxon>
        <taxon>Rhodospirillales</taxon>
        <taxon>Thalassospiraceae</taxon>
        <taxon>Thalassospira</taxon>
    </lineage>
</organism>
<dbReference type="RefSeq" id="WP_097053578.1">
    <property type="nucleotide sequence ID" value="NZ_OBMM01000009.1"/>
</dbReference>
<dbReference type="Proteomes" id="UP000219068">
    <property type="component" value="Unassembled WGS sequence"/>
</dbReference>
<evidence type="ECO:0000313" key="2">
    <source>
        <dbReference type="EMBL" id="SOC30358.1"/>
    </source>
</evidence>
<feature type="region of interest" description="Disordered" evidence="1">
    <location>
        <begin position="103"/>
        <end position="130"/>
    </location>
</feature>
<protein>
    <submittedName>
        <fullName evidence="2">Uncharacterized protein</fullName>
    </submittedName>
</protein>
<evidence type="ECO:0000313" key="3">
    <source>
        <dbReference type="Proteomes" id="UP000219068"/>
    </source>
</evidence>
<name>A0A285TXD9_9PROT</name>